<accession>A0A369JB44</accession>
<feature type="chain" id="PRO_5016992394" evidence="2">
    <location>
        <begin position="22"/>
        <end position="407"/>
    </location>
</feature>
<keyword evidence="2" id="KW-0732">Signal</keyword>
<sequence length="407" mass="43806">MMFGLVNIPFVLGSLSSTVLAANSNPFLFNPGFDIAKVADLAESIPSHSWEYGAAAEALLELYDPAISVFGRSPFPVPTVQKEDVKALSYAADRIIIGTGPDALSKGDGAVGDPASLGVSAILLGKTNQTFADAAVEQLNFVVDSAPRYSNGAISHRVDVPELWADFVYMAPPFIAYYAADTNNASLLYETVKQCGYYREVLQADLDTSYRGIWHHIIGPQSQDLGLWSTGNGWAAGGMARVLATVMKAPVARLAGWRREAIDNLTQWIKEIVDGAIGSPTDAGLLRNYLDDETTGHGFGEVAGTSMIASVIYRMAVLQPRTFGAEYIKWADDVRTLLGGNDAEGNPHVTDSGIVTPAVNPLNWYDTNPLTTGSPEGQGFVVLMYAAWRDCILAGKCKRRGSRIYQV</sequence>
<dbReference type="Gene3D" id="1.50.10.10">
    <property type="match status" value="1"/>
</dbReference>
<feature type="signal peptide" evidence="2">
    <location>
        <begin position="1"/>
        <end position="21"/>
    </location>
</feature>
<keyword evidence="1 3" id="KW-0378">Hydrolase</keyword>
<name>A0A369JB44_HYPMA</name>
<protein>
    <submittedName>
        <fullName evidence="3">Unsaturated rhamnogalacturonyl hydrolase YesR</fullName>
    </submittedName>
</protein>
<dbReference type="GO" id="GO:0016787">
    <property type="term" value="F:hydrolase activity"/>
    <property type="evidence" value="ECO:0007669"/>
    <property type="project" value="UniProtKB-KW"/>
</dbReference>
<dbReference type="AlphaFoldDB" id="A0A369JB44"/>
<comment type="caution">
    <text evidence="3">The sequence shown here is derived from an EMBL/GenBank/DDBJ whole genome shotgun (WGS) entry which is preliminary data.</text>
</comment>
<dbReference type="InterPro" id="IPR008928">
    <property type="entry name" value="6-hairpin_glycosidase_sf"/>
</dbReference>
<dbReference type="Pfam" id="PF07470">
    <property type="entry name" value="Glyco_hydro_88"/>
    <property type="match status" value="1"/>
</dbReference>
<dbReference type="InterPro" id="IPR010905">
    <property type="entry name" value="Glyco_hydro_88"/>
</dbReference>
<dbReference type="InterPro" id="IPR012341">
    <property type="entry name" value="6hp_glycosidase-like_sf"/>
</dbReference>
<dbReference type="InParanoid" id="A0A369JB44"/>
<keyword evidence="4" id="KW-1185">Reference proteome</keyword>
<dbReference type="PANTHER" id="PTHR41814:SF1">
    <property type="entry name" value="CELLULASE"/>
    <property type="match status" value="1"/>
</dbReference>
<evidence type="ECO:0000256" key="1">
    <source>
        <dbReference type="ARBA" id="ARBA00022801"/>
    </source>
</evidence>
<gene>
    <name evidence="3" type="primary">yesR_1</name>
    <name evidence="3" type="ORF">Hypma_002566</name>
</gene>
<dbReference type="SUPFAM" id="SSF48208">
    <property type="entry name" value="Six-hairpin glycosidases"/>
    <property type="match status" value="1"/>
</dbReference>
<reference evidence="3" key="1">
    <citation type="submission" date="2018-04" db="EMBL/GenBank/DDBJ databases">
        <title>Whole genome sequencing of Hypsizygus marmoreus.</title>
        <authorList>
            <person name="Choi I.-G."/>
            <person name="Min B."/>
            <person name="Kim J.-G."/>
            <person name="Kim S."/>
            <person name="Oh Y.-L."/>
            <person name="Kong W.-S."/>
            <person name="Park H."/>
            <person name="Jeong J."/>
            <person name="Song E.-S."/>
        </authorList>
    </citation>
    <scope>NUCLEOTIDE SEQUENCE [LARGE SCALE GENOMIC DNA]</scope>
    <source>
        <strain evidence="3">51987-8</strain>
    </source>
</reference>
<dbReference type="Proteomes" id="UP000076154">
    <property type="component" value="Unassembled WGS sequence"/>
</dbReference>
<evidence type="ECO:0000256" key="2">
    <source>
        <dbReference type="SAM" id="SignalP"/>
    </source>
</evidence>
<organism evidence="3 4">
    <name type="scientific">Hypsizygus marmoreus</name>
    <name type="common">White beech mushroom</name>
    <name type="synonym">Agaricus marmoreus</name>
    <dbReference type="NCBI Taxonomy" id="39966"/>
    <lineage>
        <taxon>Eukaryota</taxon>
        <taxon>Fungi</taxon>
        <taxon>Dikarya</taxon>
        <taxon>Basidiomycota</taxon>
        <taxon>Agaricomycotina</taxon>
        <taxon>Agaricomycetes</taxon>
        <taxon>Agaricomycetidae</taxon>
        <taxon>Agaricales</taxon>
        <taxon>Tricholomatineae</taxon>
        <taxon>Lyophyllaceae</taxon>
        <taxon>Hypsizygus</taxon>
    </lineage>
</organism>
<dbReference type="GO" id="GO:0005975">
    <property type="term" value="P:carbohydrate metabolic process"/>
    <property type="evidence" value="ECO:0007669"/>
    <property type="project" value="InterPro"/>
</dbReference>
<dbReference type="PANTHER" id="PTHR41814">
    <property type="entry name" value="EXPRESSED PROTEIN"/>
    <property type="match status" value="1"/>
</dbReference>
<dbReference type="STRING" id="39966.A0A369JB44"/>
<evidence type="ECO:0000313" key="3">
    <source>
        <dbReference type="EMBL" id="RDB16933.1"/>
    </source>
</evidence>
<dbReference type="OrthoDB" id="4138492at2759"/>
<evidence type="ECO:0000313" key="4">
    <source>
        <dbReference type="Proteomes" id="UP000076154"/>
    </source>
</evidence>
<proteinExistence type="predicted"/>
<dbReference type="EMBL" id="LUEZ02000122">
    <property type="protein sequence ID" value="RDB16933.1"/>
    <property type="molecule type" value="Genomic_DNA"/>
</dbReference>